<comment type="subcellular location">
    <subcellularLocation>
        <location evidence="1 10">Golgi apparatus membrane</location>
        <topology evidence="1 10">Single-pass type II membrane protein</topology>
    </subcellularLocation>
</comment>
<dbReference type="InterPro" id="IPR002659">
    <property type="entry name" value="Glyco_trans_31"/>
</dbReference>
<dbReference type="Pfam" id="PF01762">
    <property type="entry name" value="Galactosyl_T"/>
    <property type="match status" value="1"/>
</dbReference>
<reference evidence="11" key="2">
    <citation type="submission" date="2024-10" db="UniProtKB">
        <authorList>
            <consortium name="EnsemblProtists"/>
        </authorList>
    </citation>
    <scope>IDENTIFICATION</scope>
</reference>
<keyword evidence="5" id="KW-0812">Transmembrane</keyword>
<dbReference type="PANTHER" id="PTHR11214:SF3">
    <property type="entry name" value="BETA-1,3-GALACTOSYLTRANSFERASE 6"/>
    <property type="match status" value="1"/>
</dbReference>
<dbReference type="RefSeq" id="XP_005762459.1">
    <property type="nucleotide sequence ID" value="XM_005762402.1"/>
</dbReference>
<evidence type="ECO:0000256" key="9">
    <source>
        <dbReference type="ARBA" id="ARBA00023136"/>
    </source>
</evidence>
<evidence type="ECO:0000256" key="7">
    <source>
        <dbReference type="ARBA" id="ARBA00022989"/>
    </source>
</evidence>
<dbReference type="GO" id="GO:0000139">
    <property type="term" value="C:Golgi membrane"/>
    <property type="evidence" value="ECO:0007669"/>
    <property type="project" value="UniProtKB-SubCell"/>
</dbReference>
<sequence length="368" mass="40887">MTALPTPERIMELALTTTPSEASVATPSPAARKKCDVLLLISSAAAAGYERRRRAVRRTYLTALREQQLQGTVEYRFLLGEPPTAEEGAALDAEQAEFGDLLRVCVPESYETIFAKVVAAWRWAVATHDFAFWMHADDDSYVRLDLLLGWVRSPAASPQEGVYAGYLWDGSDGRRTKPLRDPAQKSYMPVEQWPHDSYPPFASGCGHLIACDLVGKLVELSPSMSFFRGGVFDVAIGTRPARPARLFLHQLHRPFRPAKPQRRRRMLSPRIVGIYLARLAASGAVANLRLVHIEGVRPYRPLPLFRRETLVQHYMQPEEFRQFHERAVAAAAEADGGAGPGGGAAAPESEQRIAAVYDLFVQAKVLRR</sequence>
<evidence type="ECO:0000256" key="8">
    <source>
        <dbReference type="ARBA" id="ARBA00023034"/>
    </source>
</evidence>
<keyword evidence="12" id="KW-1185">Reference proteome</keyword>
<evidence type="ECO:0000256" key="3">
    <source>
        <dbReference type="ARBA" id="ARBA00022676"/>
    </source>
</evidence>
<dbReference type="EnsemblProtists" id="EOD10030">
    <property type="protein sequence ID" value="EOD10030"/>
    <property type="gene ID" value="EMIHUDRAFT_105429"/>
</dbReference>
<dbReference type="GeneID" id="17256150"/>
<evidence type="ECO:0000256" key="6">
    <source>
        <dbReference type="ARBA" id="ARBA00022968"/>
    </source>
</evidence>
<name>A0A0D3IFJ5_EMIH1</name>
<reference evidence="12" key="1">
    <citation type="journal article" date="2013" name="Nature">
        <title>Pan genome of the phytoplankton Emiliania underpins its global distribution.</title>
        <authorList>
            <person name="Read B.A."/>
            <person name="Kegel J."/>
            <person name="Klute M.J."/>
            <person name="Kuo A."/>
            <person name="Lefebvre S.C."/>
            <person name="Maumus F."/>
            <person name="Mayer C."/>
            <person name="Miller J."/>
            <person name="Monier A."/>
            <person name="Salamov A."/>
            <person name="Young J."/>
            <person name="Aguilar M."/>
            <person name="Claverie J.M."/>
            <person name="Frickenhaus S."/>
            <person name="Gonzalez K."/>
            <person name="Herman E.K."/>
            <person name="Lin Y.C."/>
            <person name="Napier J."/>
            <person name="Ogata H."/>
            <person name="Sarno A.F."/>
            <person name="Shmutz J."/>
            <person name="Schroeder D."/>
            <person name="de Vargas C."/>
            <person name="Verret F."/>
            <person name="von Dassow P."/>
            <person name="Valentin K."/>
            <person name="Van de Peer Y."/>
            <person name="Wheeler G."/>
            <person name="Dacks J.B."/>
            <person name="Delwiche C.F."/>
            <person name="Dyhrman S.T."/>
            <person name="Glockner G."/>
            <person name="John U."/>
            <person name="Richards T."/>
            <person name="Worden A.Z."/>
            <person name="Zhang X."/>
            <person name="Grigoriev I.V."/>
            <person name="Allen A.E."/>
            <person name="Bidle K."/>
            <person name="Borodovsky M."/>
            <person name="Bowler C."/>
            <person name="Brownlee C."/>
            <person name="Cock J.M."/>
            <person name="Elias M."/>
            <person name="Gladyshev V.N."/>
            <person name="Groth M."/>
            <person name="Guda C."/>
            <person name="Hadaegh A."/>
            <person name="Iglesias-Rodriguez M.D."/>
            <person name="Jenkins J."/>
            <person name="Jones B.M."/>
            <person name="Lawson T."/>
            <person name="Leese F."/>
            <person name="Lindquist E."/>
            <person name="Lobanov A."/>
            <person name="Lomsadze A."/>
            <person name="Malik S.B."/>
            <person name="Marsh M.E."/>
            <person name="Mackinder L."/>
            <person name="Mock T."/>
            <person name="Mueller-Roeber B."/>
            <person name="Pagarete A."/>
            <person name="Parker M."/>
            <person name="Probert I."/>
            <person name="Quesneville H."/>
            <person name="Raines C."/>
            <person name="Rensing S.A."/>
            <person name="Riano-Pachon D.M."/>
            <person name="Richier S."/>
            <person name="Rokitta S."/>
            <person name="Shiraiwa Y."/>
            <person name="Soanes D.M."/>
            <person name="van der Giezen M."/>
            <person name="Wahlund T.M."/>
            <person name="Williams B."/>
            <person name="Wilson W."/>
            <person name="Wolfe G."/>
            <person name="Wurch L.L."/>
        </authorList>
    </citation>
    <scope>NUCLEOTIDE SEQUENCE</scope>
</reference>
<dbReference type="PaxDb" id="2903-EOD10030"/>
<protein>
    <recommendedName>
        <fullName evidence="10">Hexosyltransferase</fullName>
        <ecNumber evidence="10">2.4.1.-</ecNumber>
    </recommendedName>
</protein>
<dbReference type="GO" id="GO:0008378">
    <property type="term" value="F:galactosyltransferase activity"/>
    <property type="evidence" value="ECO:0007669"/>
    <property type="project" value="TreeGrafter"/>
</dbReference>
<evidence type="ECO:0000313" key="11">
    <source>
        <dbReference type="EnsemblProtists" id="EOD10030"/>
    </source>
</evidence>
<dbReference type="HOGENOM" id="CLU_878337_0_0_1"/>
<dbReference type="AlphaFoldDB" id="A0A0D3IFJ5"/>
<keyword evidence="3 10" id="KW-0328">Glycosyltransferase</keyword>
<keyword evidence="4" id="KW-0808">Transferase</keyword>
<evidence type="ECO:0000256" key="1">
    <source>
        <dbReference type="ARBA" id="ARBA00004323"/>
    </source>
</evidence>
<comment type="similarity">
    <text evidence="2 10">Belongs to the glycosyltransferase 31 family.</text>
</comment>
<organism evidence="11 12">
    <name type="scientific">Emiliania huxleyi (strain CCMP1516)</name>
    <dbReference type="NCBI Taxonomy" id="280463"/>
    <lineage>
        <taxon>Eukaryota</taxon>
        <taxon>Haptista</taxon>
        <taxon>Haptophyta</taxon>
        <taxon>Prymnesiophyceae</taxon>
        <taxon>Isochrysidales</taxon>
        <taxon>Noelaerhabdaceae</taxon>
        <taxon>Emiliania</taxon>
    </lineage>
</organism>
<evidence type="ECO:0000313" key="12">
    <source>
        <dbReference type="Proteomes" id="UP000013827"/>
    </source>
</evidence>
<dbReference type="PANTHER" id="PTHR11214">
    <property type="entry name" value="BETA-1,3-N-ACETYLGLUCOSAMINYLTRANSFERASE"/>
    <property type="match status" value="1"/>
</dbReference>
<proteinExistence type="inferred from homology"/>
<keyword evidence="9" id="KW-0472">Membrane</keyword>
<accession>A0A0D3IFJ5</accession>
<evidence type="ECO:0000256" key="5">
    <source>
        <dbReference type="ARBA" id="ARBA00022692"/>
    </source>
</evidence>
<keyword evidence="6" id="KW-0735">Signal-anchor</keyword>
<keyword evidence="8 10" id="KW-0333">Golgi apparatus</keyword>
<dbReference type="KEGG" id="ehx:EMIHUDRAFT_105429"/>
<keyword evidence="7" id="KW-1133">Transmembrane helix</keyword>
<evidence type="ECO:0000256" key="2">
    <source>
        <dbReference type="ARBA" id="ARBA00008661"/>
    </source>
</evidence>
<evidence type="ECO:0000256" key="4">
    <source>
        <dbReference type="ARBA" id="ARBA00022679"/>
    </source>
</evidence>
<dbReference type="Proteomes" id="UP000013827">
    <property type="component" value="Unassembled WGS sequence"/>
</dbReference>
<dbReference type="EC" id="2.4.1.-" evidence="10"/>
<dbReference type="Gene3D" id="3.90.550.50">
    <property type="match status" value="1"/>
</dbReference>
<evidence type="ECO:0000256" key="10">
    <source>
        <dbReference type="RuleBase" id="RU363063"/>
    </source>
</evidence>
<dbReference type="eggNOG" id="KOG2287">
    <property type="taxonomic scope" value="Eukaryota"/>
</dbReference>